<name>A0A0A1X0C2_ZEUCU</name>
<dbReference type="AlphaFoldDB" id="A0A0A1X0C2"/>
<gene>
    <name evidence="1" type="primary">MIMI_L147</name>
    <name evidence="1" type="ORF">g.8286</name>
</gene>
<evidence type="ECO:0000313" key="1">
    <source>
        <dbReference type="EMBL" id="JAD04301.1"/>
    </source>
</evidence>
<protein>
    <submittedName>
        <fullName evidence="1">Uncharacterized protein L147</fullName>
    </submittedName>
</protein>
<dbReference type="GeneID" id="105216121"/>
<organism evidence="1">
    <name type="scientific">Zeugodacus cucurbitae</name>
    <name type="common">Melon fruit fly</name>
    <name type="synonym">Bactrocera cucurbitae</name>
    <dbReference type="NCBI Taxonomy" id="28588"/>
    <lineage>
        <taxon>Eukaryota</taxon>
        <taxon>Metazoa</taxon>
        <taxon>Ecdysozoa</taxon>
        <taxon>Arthropoda</taxon>
        <taxon>Hexapoda</taxon>
        <taxon>Insecta</taxon>
        <taxon>Pterygota</taxon>
        <taxon>Neoptera</taxon>
        <taxon>Endopterygota</taxon>
        <taxon>Diptera</taxon>
        <taxon>Brachycera</taxon>
        <taxon>Muscomorpha</taxon>
        <taxon>Tephritoidea</taxon>
        <taxon>Tephritidae</taxon>
        <taxon>Zeugodacus</taxon>
        <taxon>Zeugodacus</taxon>
    </lineage>
</organism>
<dbReference type="OrthoDB" id="7751476at2759"/>
<proteinExistence type="predicted"/>
<sequence length="185" mass="21529">MKSEHRFTGRARASLPQIVLRVQLYETNFTAVEVAALRAAWTLIEPKIKKISRNIAFDAYTDNPIWVEFFRFENKIDGKIMILNPLWLLNIYGDIIKSNLCTNYAVAKIVRPILEAQLSQFLPMPHLAFLLEYVERGIYNELKDHLSPTTYSGFEKLYKTMLYFLRLTEQRSVVLSTAAPWEPLN</sequence>
<reference evidence="1" key="1">
    <citation type="submission" date="2014-11" db="EMBL/GenBank/DDBJ databases">
        <authorList>
            <person name="Geib S."/>
        </authorList>
    </citation>
    <scope>NUCLEOTIDE SEQUENCE</scope>
</reference>
<dbReference type="EMBL" id="GBXI01009991">
    <property type="protein sequence ID" value="JAD04301.1"/>
    <property type="molecule type" value="Transcribed_RNA"/>
</dbReference>
<reference evidence="1" key="2">
    <citation type="journal article" date="2015" name="Gigascience">
        <title>Reconstructing a comprehensive transcriptome assembly of a white-pupal translocated strain of the pest fruit fly Bactrocera cucurbitae.</title>
        <authorList>
            <person name="Sim S.B."/>
            <person name="Calla B."/>
            <person name="Hall B."/>
            <person name="DeRego T."/>
            <person name="Geib S.M."/>
        </authorList>
    </citation>
    <scope>NUCLEOTIDE SEQUENCE</scope>
</reference>
<accession>A0A0A1X0C2</accession>